<dbReference type="EMBL" id="JBBWWR010000008">
    <property type="protein sequence ID" value="KAK8962436.1"/>
    <property type="molecule type" value="Genomic_DNA"/>
</dbReference>
<evidence type="ECO:0000313" key="7">
    <source>
        <dbReference type="Proteomes" id="UP001412067"/>
    </source>
</evidence>
<sequence length="286" mass="31389">MHGGHRGNSAAICSLSSVIVRIKDAWSVTMSRSAENSEAVLENSGVPEAVKTDVKEESEGFPSLITKTVGEENAQLQTDIVGRTVSEDAAQEIAMDLDMPSTNLNPQADLDHEVITEEVFEIEKDHKEVSNRTLDADLRADKSNNHNGSCFTMKHEGVDGDNHAQAGDFNQSFSFDPIFGAGDDPGTEEEQAAFMKELENFFKERSLEFKPPKFYGEGLNCLKLWRAVTRLGGYEQGPAMELWRRGRDDASGDVESGRRGGRGLRLGHAHVLSAGFRERQMGKAGD</sequence>
<protein>
    <submittedName>
        <fullName evidence="6">AT-rich interactive domain-containing protein 3</fullName>
    </submittedName>
</protein>
<keyword evidence="4" id="KW-0539">Nucleus</keyword>
<keyword evidence="2" id="KW-0238">DNA-binding</keyword>
<dbReference type="Pfam" id="PF01388">
    <property type="entry name" value="ARID"/>
    <property type="match status" value="1"/>
</dbReference>
<proteinExistence type="predicted"/>
<dbReference type="SMART" id="SM00501">
    <property type="entry name" value="BRIGHT"/>
    <property type="match status" value="1"/>
</dbReference>
<gene>
    <name evidence="6" type="primary">ARID3</name>
    <name evidence="6" type="ORF">KSP40_PGU003440</name>
</gene>
<dbReference type="Proteomes" id="UP001412067">
    <property type="component" value="Unassembled WGS sequence"/>
</dbReference>
<evidence type="ECO:0000256" key="1">
    <source>
        <dbReference type="ARBA" id="ARBA00023015"/>
    </source>
</evidence>
<keyword evidence="1" id="KW-0805">Transcription regulation</keyword>
<dbReference type="InterPro" id="IPR045147">
    <property type="entry name" value="ARI3A/B/C"/>
</dbReference>
<dbReference type="PANTHER" id="PTHR15348">
    <property type="entry name" value="AT-RICH INTERACTIVE DOMAIN-CONTAINING PROTEIN ARID DOMAIN- CONTAINING PROTEIN DEAD RINGER PROTEIN B-CELL REGULATOR OF IGH TRANSCRIPTION BRIGHT"/>
    <property type="match status" value="1"/>
</dbReference>
<evidence type="ECO:0000259" key="5">
    <source>
        <dbReference type="PROSITE" id="PS51011"/>
    </source>
</evidence>
<feature type="domain" description="ARID" evidence="5">
    <location>
        <begin position="188"/>
        <end position="280"/>
    </location>
</feature>
<name>A0ABR2MFF9_9ASPA</name>
<organism evidence="6 7">
    <name type="scientific">Platanthera guangdongensis</name>
    <dbReference type="NCBI Taxonomy" id="2320717"/>
    <lineage>
        <taxon>Eukaryota</taxon>
        <taxon>Viridiplantae</taxon>
        <taxon>Streptophyta</taxon>
        <taxon>Embryophyta</taxon>
        <taxon>Tracheophyta</taxon>
        <taxon>Spermatophyta</taxon>
        <taxon>Magnoliopsida</taxon>
        <taxon>Liliopsida</taxon>
        <taxon>Asparagales</taxon>
        <taxon>Orchidaceae</taxon>
        <taxon>Orchidoideae</taxon>
        <taxon>Orchideae</taxon>
        <taxon>Orchidinae</taxon>
        <taxon>Platanthera</taxon>
    </lineage>
</organism>
<dbReference type="InterPro" id="IPR001606">
    <property type="entry name" value="ARID_dom"/>
</dbReference>
<evidence type="ECO:0000256" key="4">
    <source>
        <dbReference type="ARBA" id="ARBA00023242"/>
    </source>
</evidence>
<keyword evidence="3" id="KW-0804">Transcription</keyword>
<evidence type="ECO:0000313" key="6">
    <source>
        <dbReference type="EMBL" id="KAK8962436.1"/>
    </source>
</evidence>
<keyword evidence="7" id="KW-1185">Reference proteome</keyword>
<accession>A0ABR2MFF9</accession>
<dbReference type="CDD" id="cd16100">
    <property type="entry name" value="ARID"/>
    <property type="match status" value="1"/>
</dbReference>
<comment type="caution">
    <text evidence="6">The sequence shown here is derived from an EMBL/GenBank/DDBJ whole genome shotgun (WGS) entry which is preliminary data.</text>
</comment>
<reference evidence="6 7" key="1">
    <citation type="journal article" date="2022" name="Nat. Plants">
        <title>Genomes of leafy and leafless Platanthera orchids illuminate the evolution of mycoheterotrophy.</title>
        <authorList>
            <person name="Li M.H."/>
            <person name="Liu K.W."/>
            <person name="Li Z."/>
            <person name="Lu H.C."/>
            <person name="Ye Q.L."/>
            <person name="Zhang D."/>
            <person name="Wang J.Y."/>
            <person name="Li Y.F."/>
            <person name="Zhong Z.M."/>
            <person name="Liu X."/>
            <person name="Yu X."/>
            <person name="Liu D.K."/>
            <person name="Tu X.D."/>
            <person name="Liu B."/>
            <person name="Hao Y."/>
            <person name="Liao X.Y."/>
            <person name="Jiang Y.T."/>
            <person name="Sun W.H."/>
            <person name="Chen J."/>
            <person name="Chen Y.Q."/>
            <person name="Ai Y."/>
            <person name="Zhai J.W."/>
            <person name="Wu S.S."/>
            <person name="Zhou Z."/>
            <person name="Hsiao Y.Y."/>
            <person name="Wu W.L."/>
            <person name="Chen Y.Y."/>
            <person name="Lin Y.F."/>
            <person name="Hsu J.L."/>
            <person name="Li C.Y."/>
            <person name="Wang Z.W."/>
            <person name="Zhao X."/>
            <person name="Zhong W.Y."/>
            <person name="Ma X.K."/>
            <person name="Ma L."/>
            <person name="Huang J."/>
            <person name="Chen G.Z."/>
            <person name="Huang M.Z."/>
            <person name="Huang L."/>
            <person name="Peng D.H."/>
            <person name="Luo Y.B."/>
            <person name="Zou S.Q."/>
            <person name="Chen S.P."/>
            <person name="Lan S."/>
            <person name="Tsai W.C."/>
            <person name="Van de Peer Y."/>
            <person name="Liu Z.J."/>
        </authorList>
    </citation>
    <scope>NUCLEOTIDE SEQUENCE [LARGE SCALE GENOMIC DNA]</scope>
    <source>
        <strain evidence="6">Lor288</strain>
    </source>
</reference>
<evidence type="ECO:0000256" key="2">
    <source>
        <dbReference type="ARBA" id="ARBA00023125"/>
    </source>
</evidence>
<dbReference type="PROSITE" id="PS51011">
    <property type="entry name" value="ARID"/>
    <property type="match status" value="1"/>
</dbReference>
<dbReference type="PANTHER" id="PTHR15348:SF0">
    <property type="entry name" value="PROTEIN DEAD RINGER"/>
    <property type="match status" value="1"/>
</dbReference>
<dbReference type="SUPFAM" id="SSF46774">
    <property type="entry name" value="ARID-like"/>
    <property type="match status" value="1"/>
</dbReference>
<dbReference type="Gene3D" id="1.10.150.60">
    <property type="entry name" value="ARID DNA-binding domain"/>
    <property type="match status" value="1"/>
</dbReference>
<evidence type="ECO:0000256" key="3">
    <source>
        <dbReference type="ARBA" id="ARBA00023163"/>
    </source>
</evidence>
<dbReference type="InterPro" id="IPR036431">
    <property type="entry name" value="ARID_dom_sf"/>
</dbReference>